<feature type="domain" description="Tectonic-1-3" evidence="2">
    <location>
        <begin position="207"/>
        <end position="379"/>
    </location>
</feature>
<dbReference type="GO" id="GO:0007224">
    <property type="term" value="P:smoothened signaling pathway"/>
    <property type="evidence" value="ECO:0007669"/>
    <property type="project" value="TreeGrafter"/>
</dbReference>
<evidence type="ECO:0000313" key="3">
    <source>
        <dbReference type="EMBL" id="NXR45494.1"/>
    </source>
</evidence>
<keyword evidence="4" id="KW-1185">Reference proteome</keyword>
<organism evidence="3 4">
    <name type="scientific">Hippolais icterina</name>
    <name type="common">icterine warbler</name>
    <dbReference type="NCBI Taxonomy" id="68497"/>
    <lineage>
        <taxon>Eukaryota</taxon>
        <taxon>Metazoa</taxon>
        <taxon>Chordata</taxon>
        <taxon>Craniata</taxon>
        <taxon>Vertebrata</taxon>
        <taxon>Euteleostomi</taxon>
        <taxon>Archelosauria</taxon>
        <taxon>Archosauria</taxon>
        <taxon>Dinosauria</taxon>
        <taxon>Saurischia</taxon>
        <taxon>Theropoda</taxon>
        <taxon>Coelurosauria</taxon>
        <taxon>Aves</taxon>
        <taxon>Neognathae</taxon>
        <taxon>Neoaves</taxon>
        <taxon>Telluraves</taxon>
        <taxon>Australaves</taxon>
        <taxon>Passeriformes</taxon>
        <taxon>Sylvioidea</taxon>
        <taxon>Sylviidae</taxon>
        <taxon>Acrocephalinae</taxon>
        <taxon>Hippolais</taxon>
    </lineage>
</organism>
<protein>
    <submittedName>
        <fullName evidence="3">TECT3 protein</fullName>
    </submittedName>
</protein>
<accession>A0A7L2LDQ0</accession>
<dbReference type="PANTHER" id="PTHR14611:SF4">
    <property type="entry name" value="TECTONIC-3"/>
    <property type="match status" value="1"/>
</dbReference>
<evidence type="ECO:0000313" key="4">
    <source>
        <dbReference type="Proteomes" id="UP000527178"/>
    </source>
</evidence>
<dbReference type="InterPro" id="IPR011677">
    <property type="entry name" value="TCTN1-3_dom"/>
</dbReference>
<dbReference type="PANTHER" id="PTHR14611">
    <property type="entry name" value="TECTONIC FAMILY MEMBER"/>
    <property type="match status" value="1"/>
</dbReference>
<dbReference type="Pfam" id="PF07773">
    <property type="entry name" value="TCTN_DUF1619"/>
    <property type="match status" value="2"/>
</dbReference>
<name>A0A7L2LDQ0_9SYLV</name>
<reference evidence="3 4" key="1">
    <citation type="submission" date="2019-09" db="EMBL/GenBank/DDBJ databases">
        <title>Bird 10,000 Genomes (B10K) Project - Family phase.</title>
        <authorList>
            <person name="Zhang G."/>
        </authorList>
    </citation>
    <scope>NUCLEOTIDE SEQUENCE [LARGE SCALE GENOMIC DNA]</scope>
    <source>
        <strain evidence="3">B10K-DU-002-18</strain>
        <tissue evidence="3">Muscle</tissue>
    </source>
</reference>
<dbReference type="GO" id="GO:0060271">
    <property type="term" value="P:cilium assembly"/>
    <property type="evidence" value="ECO:0007669"/>
    <property type="project" value="TreeGrafter"/>
</dbReference>
<feature type="domain" description="Tectonic-1-3" evidence="2">
    <location>
        <begin position="52"/>
        <end position="185"/>
    </location>
</feature>
<dbReference type="EMBL" id="VWYN01003667">
    <property type="protein sequence ID" value="NXR45494.1"/>
    <property type="molecule type" value="Genomic_DNA"/>
</dbReference>
<sequence>GHDLQFCVQLDDSKLNYFQQPQDIKESDFEEFLEKYGRHSFLAPSQVQPSSSAFYRAGDPILIYFDSSSVLSVLRQPVKMGASGLCVDGNPAGFLDSKSTSCTRIFANLSKSCMTDPALDAASYYRDFTVLKVPVNDTVMQSMKVIYEIEYSGTSGIQSVSVQFKVTNVSESSRSSLQQHFTMHFWVSIPILEFCQTRTLSHMLPRSGNPGYITGAPLLIANSGAIQHMSILRSESDGSCSRFLRHTVQFGRNMRTGCNISLSPILEDSNCSYLQQKLYKAFQGMSRTEDFAVTGSAHSTQAEEWMTILIQNCSVQAVNCTSCCMVPVSLEIQILWTKVGLLSNPQAQILGARHFYQCHPLKFLNTSMVPVTTVVTFTDMTDWPEPPRGQPQMHWKLPFDIFFPFKVALNVERSYRGDLAGYFLLILIVSSIFYF</sequence>
<dbReference type="Proteomes" id="UP000527178">
    <property type="component" value="Unassembled WGS sequence"/>
</dbReference>
<feature type="non-terminal residue" evidence="3">
    <location>
        <position position="435"/>
    </location>
</feature>
<evidence type="ECO:0000256" key="1">
    <source>
        <dbReference type="ARBA" id="ARBA00011495"/>
    </source>
</evidence>
<dbReference type="InterPro" id="IPR040354">
    <property type="entry name" value="TCTN1-3"/>
</dbReference>
<evidence type="ECO:0000259" key="2">
    <source>
        <dbReference type="Pfam" id="PF07773"/>
    </source>
</evidence>
<feature type="non-terminal residue" evidence="3">
    <location>
        <position position="1"/>
    </location>
</feature>
<comment type="subunit">
    <text evidence="1">Part of the tectonic-like complex (also named B9 complex).</text>
</comment>
<gene>
    <name evidence="3" type="primary">Tctn3</name>
    <name evidence="3" type="ORF">HIPICT_R03820</name>
</gene>
<comment type="caution">
    <text evidence="3">The sequence shown here is derived from an EMBL/GenBank/DDBJ whole genome shotgun (WGS) entry which is preliminary data.</text>
</comment>
<proteinExistence type="predicted"/>
<dbReference type="AlphaFoldDB" id="A0A7L2LDQ0"/>